<dbReference type="InterPro" id="IPR013783">
    <property type="entry name" value="Ig-like_fold"/>
</dbReference>
<comment type="similarity">
    <text evidence="1">Belongs to the glycosyl hydrolase 13 family.</text>
</comment>
<dbReference type="EMBL" id="JAOYOD010000001">
    <property type="protein sequence ID" value="MCV9386530.1"/>
    <property type="molecule type" value="Genomic_DNA"/>
</dbReference>
<dbReference type="SUPFAM" id="SSF51445">
    <property type="entry name" value="(Trans)glycosidases"/>
    <property type="match status" value="1"/>
</dbReference>
<protein>
    <submittedName>
        <fullName evidence="4">Alpha-amylase family glycosyl hydrolase</fullName>
    </submittedName>
</protein>
<feature type="chain" id="PRO_5046468026" evidence="2">
    <location>
        <begin position="20"/>
        <end position="921"/>
    </location>
</feature>
<dbReference type="InterPro" id="IPR014756">
    <property type="entry name" value="Ig_E-set"/>
</dbReference>
<keyword evidence="5" id="KW-1185">Reference proteome</keyword>
<keyword evidence="4" id="KW-0378">Hydrolase</keyword>
<feature type="domain" description="Glycosyl hydrolase family 13 catalytic" evidence="3">
    <location>
        <begin position="383"/>
        <end position="734"/>
    </location>
</feature>
<evidence type="ECO:0000259" key="3">
    <source>
        <dbReference type="SMART" id="SM00642"/>
    </source>
</evidence>
<dbReference type="PANTHER" id="PTHR43002">
    <property type="entry name" value="GLYCOGEN DEBRANCHING ENZYME"/>
    <property type="match status" value="1"/>
</dbReference>
<sequence length="921" mass="104940">MRKLILICVSLLAYVQLNAQKVDIAPTITPEFFQADEEITISYDATGNSLSNLDEAWIWLWLPDNENTNVVSNVNPASSNTSATDKAKFTKETNGGKVTFTITLTLTDFTGLSKDAINEVGMLLKGDDWADGQTEDYITQVTNQFTVQMNSPEGDYGFYQIGDVINLDIKTSEGSTIEIYVDDNLIASATDALSLQHNHTVIDDGEVHVLKAMAATATETDETTYTYSLTPNTPTVALPNGMLNGVNYNDANATEATLVLLAPGKNSVFVLGDFNDWQLDKEYLMNKDGDQFWVTISNLAPGTSYVFQYLIDGELIVADPYTEQVSDPWDDSFIDASTFPNLVEYPSNKTSYRASVLETGQTAYSWVNETFDAPDQDDLMIYELLVRDFHESHTYQAVIDKLDYLEGLGINAIELMPVNEFEGNESWGYNPNFYFAPDKYYGTKNDLKKLIDECHGRGIAVILDLVLNHTFNSSPFARMYWNDVSNRPAADNPWYNEQHNFANTAAHWGSDLNHESVYTQALVDSVNSYWMQEYKVDGFRFDFTKGFGNNFKSSSDEWASNYDADRIALLKRMADKIWEQDAEAYVIFEHLAENSEEKELADYGIMLWGNMNHDYRSLAKRFIKDISGSYHGTRGWSRPNLVSYMESHDEERVMWDIQKSTNMGLPEAIRRLQLNAVFFFTIPGPKMVWQFGEMAYDEELNNDRLGVKPTHWEYLEDNNRRKLYLLYQSLINLRSNTQYVDADYFEWESAGKQKWISISHPDVNIVVVGNFGLESTEINPHFTKDGTWYDYLTGQEIEVKDFENFELTVPAEDFRIFTSSVIENYIEESALVLGVNEGIIEGNSNWVLYPNPVKEWLTIETEILMSGISVFNMMGKVVMEQELFEKTRKTSMEVSSLEAGIYLIRLSDAQGEVRVMRFIKN</sequence>
<dbReference type="Gene3D" id="2.60.40.10">
    <property type="entry name" value="Immunoglobulins"/>
    <property type="match status" value="1"/>
</dbReference>
<gene>
    <name evidence="4" type="ORF">N7U62_07650</name>
</gene>
<dbReference type="InterPro" id="IPR006047">
    <property type="entry name" value="GH13_cat_dom"/>
</dbReference>
<name>A0ABT3CS46_9BACT</name>
<proteinExistence type="inferred from homology"/>
<dbReference type="InterPro" id="IPR017853">
    <property type="entry name" value="GH"/>
</dbReference>
<keyword evidence="2" id="KW-0732">Signal</keyword>
<dbReference type="SMART" id="SM00642">
    <property type="entry name" value="Aamy"/>
    <property type="match status" value="1"/>
</dbReference>
<evidence type="ECO:0000256" key="2">
    <source>
        <dbReference type="SAM" id="SignalP"/>
    </source>
</evidence>
<dbReference type="NCBIfam" id="TIGR04183">
    <property type="entry name" value="Por_Secre_tail"/>
    <property type="match status" value="1"/>
</dbReference>
<dbReference type="Proteomes" id="UP001300692">
    <property type="component" value="Unassembled WGS sequence"/>
</dbReference>
<evidence type="ECO:0000313" key="4">
    <source>
        <dbReference type="EMBL" id="MCV9386530.1"/>
    </source>
</evidence>
<dbReference type="GO" id="GO:0016787">
    <property type="term" value="F:hydrolase activity"/>
    <property type="evidence" value="ECO:0007669"/>
    <property type="project" value="UniProtKB-KW"/>
</dbReference>
<dbReference type="InterPro" id="IPR026444">
    <property type="entry name" value="Secre_tail"/>
</dbReference>
<reference evidence="4 5" key="1">
    <citation type="submission" date="2022-10" db="EMBL/GenBank/DDBJ databases">
        <title>Comparative genomics and taxonomic characterization of three novel marine species of genus Reichenbachiella exhibiting antioxidant and polysaccharide degradation activities.</title>
        <authorList>
            <person name="Muhammad N."/>
            <person name="Lee Y.-J."/>
            <person name="Ko J."/>
            <person name="Kim S.-G."/>
        </authorList>
    </citation>
    <scope>NUCLEOTIDE SEQUENCE [LARGE SCALE GENOMIC DNA]</scope>
    <source>
        <strain evidence="4 5">ABR2-5</strain>
    </source>
</reference>
<accession>A0ABT3CS46</accession>
<dbReference type="Gene3D" id="3.20.20.80">
    <property type="entry name" value="Glycosidases"/>
    <property type="match status" value="1"/>
</dbReference>
<dbReference type="Pfam" id="PF18962">
    <property type="entry name" value="Por_Secre_tail"/>
    <property type="match status" value="1"/>
</dbReference>
<evidence type="ECO:0000256" key="1">
    <source>
        <dbReference type="ARBA" id="ARBA00008061"/>
    </source>
</evidence>
<comment type="caution">
    <text evidence="4">The sequence shown here is derived from an EMBL/GenBank/DDBJ whole genome shotgun (WGS) entry which is preliminary data.</text>
</comment>
<evidence type="ECO:0000313" key="5">
    <source>
        <dbReference type="Proteomes" id="UP001300692"/>
    </source>
</evidence>
<feature type="signal peptide" evidence="2">
    <location>
        <begin position="1"/>
        <end position="19"/>
    </location>
</feature>
<dbReference type="RefSeq" id="WP_264137336.1">
    <property type="nucleotide sequence ID" value="NZ_JAOYOD010000001.1"/>
</dbReference>
<organism evidence="4 5">
    <name type="scientific">Reichenbachiella ulvae</name>
    <dbReference type="NCBI Taxonomy" id="2980104"/>
    <lineage>
        <taxon>Bacteria</taxon>
        <taxon>Pseudomonadati</taxon>
        <taxon>Bacteroidota</taxon>
        <taxon>Cytophagia</taxon>
        <taxon>Cytophagales</taxon>
        <taxon>Reichenbachiellaceae</taxon>
        <taxon>Reichenbachiella</taxon>
    </lineage>
</organism>
<dbReference type="CDD" id="cd02859">
    <property type="entry name" value="E_set_AMPKbeta_like_N"/>
    <property type="match status" value="1"/>
</dbReference>
<dbReference type="Pfam" id="PF00128">
    <property type="entry name" value="Alpha-amylase"/>
    <property type="match status" value="1"/>
</dbReference>
<dbReference type="CDD" id="cd11350">
    <property type="entry name" value="AmyAc_4"/>
    <property type="match status" value="1"/>
</dbReference>
<dbReference type="SUPFAM" id="SSF81296">
    <property type="entry name" value="E set domains"/>
    <property type="match status" value="1"/>
</dbReference>